<evidence type="ECO:0000313" key="3">
    <source>
        <dbReference type="Proteomes" id="UP001597641"/>
    </source>
</evidence>
<protein>
    <submittedName>
        <fullName evidence="2">ACT domain-containing protein</fullName>
    </submittedName>
</protein>
<dbReference type="Proteomes" id="UP001597641">
    <property type="component" value="Unassembled WGS sequence"/>
</dbReference>
<gene>
    <name evidence="2" type="ORF">ACFS7Z_14960</name>
</gene>
<proteinExistence type="predicted"/>
<dbReference type="EMBL" id="JBHUOX010000011">
    <property type="protein sequence ID" value="MFD3001670.1"/>
    <property type="molecule type" value="Genomic_DNA"/>
</dbReference>
<dbReference type="SUPFAM" id="SSF55021">
    <property type="entry name" value="ACT-like"/>
    <property type="match status" value="2"/>
</dbReference>
<dbReference type="InterPro" id="IPR018717">
    <property type="entry name" value="DUF2241"/>
</dbReference>
<evidence type="ECO:0000313" key="2">
    <source>
        <dbReference type="EMBL" id="MFD3001670.1"/>
    </source>
</evidence>
<dbReference type="Pfam" id="PF10000">
    <property type="entry name" value="ACT_3"/>
    <property type="match status" value="1"/>
</dbReference>
<accession>A0ABW6BV24</accession>
<dbReference type="Gene3D" id="3.30.2130.10">
    <property type="entry name" value="VC0802-like"/>
    <property type="match status" value="1"/>
</dbReference>
<organism evidence="2 3">
    <name type="scientific">Pontibacter toksunensis</name>
    <dbReference type="NCBI Taxonomy" id="1332631"/>
    <lineage>
        <taxon>Bacteria</taxon>
        <taxon>Pseudomonadati</taxon>
        <taxon>Bacteroidota</taxon>
        <taxon>Cytophagia</taxon>
        <taxon>Cytophagales</taxon>
        <taxon>Hymenobacteraceae</taxon>
        <taxon>Pontibacter</taxon>
    </lineage>
</organism>
<dbReference type="PANTHER" id="PTHR39199:SF1">
    <property type="entry name" value="BLR5128 PROTEIN"/>
    <property type="match status" value="1"/>
</dbReference>
<dbReference type="PANTHER" id="PTHR39199">
    <property type="entry name" value="BLR5128 PROTEIN"/>
    <property type="match status" value="1"/>
</dbReference>
<dbReference type="InterPro" id="IPR045865">
    <property type="entry name" value="ACT-like_dom_sf"/>
</dbReference>
<dbReference type="RefSeq" id="WP_377486002.1">
    <property type="nucleotide sequence ID" value="NZ_JBHUOX010000011.1"/>
</dbReference>
<sequence length="137" mass="14933">MDLKGEKNLALLLLHMQPELNEGEYVFCTVHDTSTLVFADVLFNFKEKEGLTVVLPKKAADTAGVLYTYVSSWITLKVHSSLEAVGLTAAFSKALAEAGISCNVVAAYYHDHIFVPAKDAAKAMQVLEDLSSQVRSI</sequence>
<name>A0ABW6BV24_9BACT</name>
<reference evidence="3" key="1">
    <citation type="journal article" date="2019" name="Int. J. Syst. Evol. Microbiol.">
        <title>The Global Catalogue of Microorganisms (GCM) 10K type strain sequencing project: providing services to taxonomists for standard genome sequencing and annotation.</title>
        <authorList>
            <consortium name="The Broad Institute Genomics Platform"/>
            <consortium name="The Broad Institute Genome Sequencing Center for Infectious Disease"/>
            <person name="Wu L."/>
            <person name="Ma J."/>
        </authorList>
    </citation>
    <scope>NUCLEOTIDE SEQUENCE [LARGE SCALE GENOMIC DNA]</scope>
    <source>
        <strain evidence="3">KCTC 23984</strain>
    </source>
</reference>
<comment type="caution">
    <text evidence="2">The sequence shown here is derived from an EMBL/GenBank/DDBJ whole genome shotgun (WGS) entry which is preliminary data.</text>
</comment>
<keyword evidence="3" id="KW-1185">Reference proteome</keyword>
<feature type="domain" description="DUF2241" evidence="1">
    <location>
        <begin position="4"/>
        <end position="71"/>
    </location>
</feature>
<evidence type="ECO:0000259" key="1">
    <source>
        <dbReference type="Pfam" id="PF10000"/>
    </source>
</evidence>